<organism evidence="9 10">
    <name type="scientific">Methanolapillus africanus</name>
    <dbReference type="NCBI Taxonomy" id="3028297"/>
    <lineage>
        <taxon>Archaea</taxon>
        <taxon>Methanobacteriati</taxon>
        <taxon>Methanobacteriota</taxon>
        <taxon>Stenosarchaea group</taxon>
        <taxon>Methanomicrobia</taxon>
        <taxon>Methanosarcinales</taxon>
        <taxon>Methanosarcinaceae</taxon>
        <taxon>Methanolapillus</taxon>
    </lineage>
</organism>
<dbReference type="AlphaFoldDB" id="A0AAE4SD50"/>
<evidence type="ECO:0000256" key="1">
    <source>
        <dbReference type="ARBA" id="ARBA00004162"/>
    </source>
</evidence>
<keyword evidence="8" id="KW-0472">Membrane</keyword>
<dbReference type="PANTHER" id="PTHR42982:SF1">
    <property type="entry name" value="SEC-INDEPENDENT PROTEIN TRANSLOCASE PROTEIN TATA"/>
    <property type="match status" value="1"/>
</dbReference>
<evidence type="ECO:0000256" key="4">
    <source>
        <dbReference type="ARBA" id="ARBA00022692"/>
    </source>
</evidence>
<keyword evidence="6" id="KW-1133">Transmembrane helix</keyword>
<dbReference type="PANTHER" id="PTHR42982">
    <property type="entry name" value="SEC-INDEPENDENT PROTEIN TRANSLOCASE PROTEIN TATA"/>
    <property type="match status" value="1"/>
</dbReference>
<evidence type="ECO:0000256" key="5">
    <source>
        <dbReference type="ARBA" id="ARBA00022927"/>
    </source>
</evidence>
<keyword evidence="4" id="KW-0812">Transmembrane</keyword>
<evidence type="ECO:0000256" key="6">
    <source>
        <dbReference type="ARBA" id="ARBA00022989"/>
    </source>
</evidence>
<dbReference type="GO" id="GO:0043953">
    <property type="term" value="P:protein transport by the Tat complex"/>
    <property type="evidence" value="ECO:0007669"/>
    <property type="project" value="InterPro"/>
</dbReference>
<keyword evidence="2" id="KW-0813">Transport</keyword>
<dbReference type="Gene3D" id="1.20.5.3310">
    <property type="match status" value="1"/>
</dbReference>
<dbReference type="Proteomes" id="UP001271789">
    <property type="component" value="Unassembled WGS sequence"/>
</dbReference>
<dbReference type="InterPro" id="IPR003369">
    <property type="entry name" value="TatA/B/E"/>
</dbReference>
<dbReference type="EMBL" id="JAWDKD010000018">
    <property type="protein sequence ID" value="MDV0447142.1"/>
    <property type="molecule type" value="Genomic_DNA"/>
</dbReference>
<evidence type="ECO:0000313" key="10">
    <source>
        <dbReference type="Proteomes" id="UP001271789"/>
    </source>
</evidence>
<proteinExistence type="predicted"/>
<evidence type="ECO:0000256" key="2">
    <source>
        <dbReference type="ARBA" id="ARBA00022448"/>
    </source>
</evidence>
<name>A0AAE4SD50_9EURY</name>
<reference evidence="9" key="1">
    <citation type="submission" date="2023-06" db="EMBL/GenBank/DDBJ databases">
        <title>Genome sequence of Methanosarcinaceae archaeon Ag5.</title>
        <authorList>
            <person name="Protasov E."/>
            <person name="Platt K."/>
            <person name="Poehlein A."/>
            <person name="Daniel R."/>
            <person name="Brune A."/>
        </authorList>
    </citation>
    <scope>NUCLEOTIDE SEQUENCE</scope>
    <source>
        <strain evidence="9">Ag5</strain>
    </source>
</reference>
<keyword evidence="3" id="KW-1003">Cell membrane</keyword>
<dbReference type="Pfam" id="PF02416">
    <property type="entry name" value="TatA_B_E"/>
    <property type="match status" value="1"/>
</dbReference>
<protein>
    <submittedName>
        <fullName evidence="9">Sec-independent protein translocase protein TatA</fullName>
    </submittedName>
</protein>
<evidence type="ECO:0000256" key="7">
    <source>
        <dbReference type="ARBA" id="ARBA00023010"/>
    </source>
</evidence>
<keyword evidence="7" id="KW-0811">Translocation</keyword>
<comment type="caution">
    <text evidence="9">The sequence shown here is derived from an EMBL/GenBank/DDBJ whole genome shotgun (WGS) entry which is preliminary data.</text>
</comment>
<dbReference type="NCBIfam" id="TIGR01411">
    <property type="entry name" value="tatAE"/>
    <property type="match status" value="1"/>
</dbReference>
<evidence type="ECO:0000256" key="3">
    <source>
        <dbReference type="ARBA" id="ARBA00022475"/>
    </source>
</evidence>
<gene>
    <name evidence="9" type="primary">tatA_1</name>
    <name evidence="9" type="ORF">MsAg5_10180</name>
</gene>
<evidence type="ECO:0000313" key="9">
    <source>
        <dbReference type="EMBL" id="MDV0447142.1"/>
    </source>
</evidence>
<keyword evidence="10" id="KW-1185">Reference proteome</keyword>
<dbReference type="GO" id="GO:0005886">
    <property type="term" value="C:plasma membrane"/>
    <property type="evidence" value="ECO:0007669"/>
    <property type="project" value="UniProtKB-SubCell"/>
</dbReference>
<keyword evidence="5" id="KW-0653">Protein transport</keyword>
<accession>A0AAE4SD50</accession>
<dbReference type="InterPro" id="IPR006312">
    <property type="entry name" value="TatA/E"/>
</dbReference>
<comment type="subcellular location">
    <subcellularLocation>
        <location evidence="1">Cell membrane</location>
        <topology evidence="1">Single-pass membrane protein</topology>
    </subcellularLocation>
</comment>
<sequence>MEIVIVVIVALILFGPNKLPELARSVGSAMGEFKIAQKAAEFDLSDIEKYSKEEEEKKKADAKAVDEKIKTMAIEAGIDPEGKKPEELLILISEKMKADGGVVQAAEPEEEKVMTVQRLSSEELAAMSANEETA</sequence>
<evidence type="ECO:0000256" key="8">
    <source>
        <dbReference type="ARBA" id="ARBA00023136"/>
    </source>
</evidence>